<keyword evidence="2 5" id="KW-0812">Transmembrane</keyword>
<dbReference type="OrthoDB" id="9781724at2"/>
<dbReference type="PANTHER" id="PTHR43632:SF1">
    <property type="entry name" value="PERMEASE COMPONENT OF TUNGSTATE ABC TRANSPORTER"/>
    <property type="match status" value="1"/>
</dbReference>
<dbReference type="InterPro" id="IPR000515">
    <property type="entry name" value="MetI-like"/>
</dbReference>
<dbReference type="Gene3D" id="1.10.3720.10">
    <property type="entry name" value="MetI-like"/>
    <property type="match status" value="1"/>
</dbReference>
<dbReference type="InterPro" id="IPR049783">
    <property type="entry name" value="ABC_perm_TupB-like"/>
</dbReference>
<accession>A0A109ULV1</accession>
<reference evidence="7 8" key="2">
    <citation type="submission" date="2016-02" db="EMBL/GenBank/DDBJ databases">
        <authorList>
            <person name="Wen L."/>
            <person name="He K."/>
            <person name="Yang H."/>
        </authorList>
    </citation>
    <scope>NUCLEOTIDE SEQUENCE [LARGE SCALE GENOMIC DNA]</scope>
    <source>
        <strain evidence="7 8">AGD 8-3</strain>
    </source>
</reference>
<keyword evidence="5" id="KW-0813">Transport</keyword>
<comment type="subcellular location">
    <subcellularLocation>
        <location evidence="1 5">Cell membrane</location>
        <topology evidence="1 5">Multi-pass membrane protein</topology>
    </subcellularLocation>
</comment>
<dbReference type="CDD" id="cd06261">
    <property type="entry name" value="TM_PBP2"/>
    <property type="match status" value="1"/>
</dbReference>
<evidence type="ECO:0000256" key="2">
    <source>
        <dbReference type="ARBA" id="ARBA00022692"/>
    </source>
</evidence>
<dbReference type="AlphaFoldDB" id="A0A109ULV1"/>
<keyword evidence="8" id="KW-1185">Reference proteome</keyword>
<dbReference type="Proteomes" id="UP000063387">
    <property type="component" value="Chromosome"/>
</dbReference>
<dbReference type="InterPro" id="IPR035906">
    <property type="entry name" value="MetI-like_sf"/>
</dbReference>
<dbReference type="STRING" id="507626.LOKO_01991"/>
<gene>
    <name evidence="7" type="primary">cysW_2</name>
    <name evidence="7" type="ORF">LOKO_01991</name>
</gene>
<evidence type="ECO:0000256" key="5">
    <source>
        <dbReference type="RuleBase" id="RU363032"/>
    </source>
</evidence>
<proteinExistence type="inferred from homology"/>
<dbReference type="SUPFAM" id="SSF161098">
    <property type="entry name" value="MetI-like"/>
    <property type="match status" value="1"/>
</dbReference>
<comment type="similarity">
    <text evidence="5">Belongs to the binding-protein-dependent transport system permease family.</text>
</comment>
<reference evidence="7 8" key="1">
    <citation type="journal article" date="2016" name="Genome Announc.">
        <title>Draft Genome Sequence of 'Halomonas chromatireducens' Strain AGD 8-3, a Haloalkaliphilic Chromate- and Selenite-Reducing Gammaproteobacterium.</title>
        <authorList>
            <person name="Sharko F.S."/>
            <person name="Shapovalova A.A."/>
            <person name="Tsygankova S.V."/>
            <person name="Komova A.V."/>
            <person name="Boulygina E.S."/>
            <person name="Teslyuk A.B."/>
            <person name="Gotovtsev P.M."/>
            <person name="Namsaraev Z.B."/>
            <person name="Khijniak T.V."/>
            <person name="Nedoluzhko A.V."/>
            <person name="Vasilov R.G."/>
        </authorList>
    </citation>
    <scope>NUCLEOTIDE SEQUENCE [LARGE SCALE GENOMIC DNA]</scope>
    <source>
        <strain evidence="7 8">AGD 8-3</strain>
    </source>
</reference>
<evidence type="ECO:0000259" key="6">
    <source>
        <dbReference type="PROSITE" id="PS50928"/>
    </source>
</evidence>
<feature type="transmembrane region" description="Helical" evidence="5">
    <location>
        <begin position="201"/>
        <end position="225"/>
    </location>
</feature>
<evidence type="ECO:0000256" key="4">
    <source>
        <dbReference type="ARBA" id="ARBA00023136"/>
    </source>
</evidence>
<feature type="transmembrane region" description="Helical" evidence="5">
    <location>
        <begin position="97"/>
        <end position="118"/>
    </location>
</feature>
<feature type="transmembrane region" description="Helical" evidence="5">
    <location>
        <begin position="61"/>
        <end position="85"/>
    </location>
</feature>
<evidence type="ECO:0000256" key="1">
    <source>
        <dbReference type="ARBA" id="ARBA00004651"/>
    </source>
</evidence>
<sequence>MPDTDNAFQAALDLILGLDPTLLGIVALSLQVSLGAVLVGALIGLPLGAALALWRFPGRGLVVTLLNAFMGLPPVVAGLLVYLLLSRAGPLGELGLLFTPTAMVIAQSLLVLPIIAALTRDHVRSLWDEYREQLHSFGVTRLRAMPSLLWDARFALMTVILAGFGRASAEVGAVLIVGGNIEGVTRVMTTAIALETSKGNLSLALGLGLVLLGLVALVNATAYLVGERARRKLG</sequence>
<dbReference type="RefSeq" id="WP_066448341.1">
    <property type="nucleotide sequence ID" value="NZ_CP014226.1"/>
</dbReference>
<name>A0A109ULV1_9GAMM</name>
<dbReference type="EMBL" id="CP014226">
    <property type="protein sequence ID" value="AMD01058.1"/>
    <property type="molecule type" value="Genomic_DNA"/>
</dbReference>
<dbReference type="KEGG" id="hco:LOKO_01991"/>
<evidence type="ECO:0000313" key="8">
    <source>
        <dbReference type="Proteomes" id="UP000063387"/>
    </source>
</evidence>
<feature type="transmembrane region" description="Helical" evidence="5">
    <location>
        <begin position="22"/>
        <end position="54"/>
    </location>
</feature>
<keyword evidence="4 5" id="KW-0472">Membrane</keyword>
<keyword evidence="3 5" id="KW-1133">Transmembrane helix</keyword>
<dbReference type="GO" id="GO:0005886">
    <property type="term" value="C:plasma membrane"/>
    <property type="evidence" value="ECO:0007669"/>
    <property type="project" value="UniProtKB-SubCell"/>
</dbReference>
<dbReference type="Pfam" id="PF00528">
    <property type="entry name" value="BPD_transp_1"/>
    <property type="match status" value="1"/>
</dbReference>
<evidence type="ECO:0000313" key="7">
    <source>
        <dbReference type="EMBL" id="AMD01058.1"/>
    </source>
</evidence>
<dbReference type="PATRIC" id="fig|507626.3.peg.1986"/>
<protein>
    <submittedName>
        <fullName evidence="7">Sulfate transport system permease protein CysW</fullName>
    </submittedName>
</protein>
<dbReference type="PANTHER" id="PTHR43632">
    <property type="entry name" value="PERMEASE COMPONENT OF TUNGSTATE ABC TRANSPORTER"/>
    <property type="match status" value="1"/>
</dbReference>
<dbReference type="PROSITE" id="PS50928">
    <property type="entry name" value="ABC_TM1"/>
    <property type="match status" value="1"/>
</dbReference>
<feature type="domain" description="ABC transmembrane type-1" evidence="6">
    <location>
        <begin position="26"/>
        <end position="222"/>
    </location>
</feature>
<evidence type="ECO:0000256" key="3">
    <source>
        <dbReference type="ARBA" id="ARBA00022989"/>
    </source>
</evidence>
<dbReference type="GO" id="GO:0055085">
    <property type="term" value="P:transmembrane transport"/>
    <property type="evidence" value="ECO:0007669"/>
    <property type="project" value="InterPro"/>
</dbReference>
<organism evidence="7 8">
    <name type="scientific">Halomonas chromatireducens</name>
    <dbReference type="NCBI Taxonomy" id="507626"/>
    <lineage>
        <taxon>Bacteria</taxon>
        <taxon>Pseudomonadati</taxon>
        <taxon>Pseudomonadota</taxon>
        <taxon>Gammaproteobacteria</taxon>
        <taxon>Oceanospirillales</taxon>
        <taxon>Halomonadaceae</taxon>
        <taxon>Halomonas</taxon>
    </lineage>
</organism>
<dbReference type="NCBIfam" id="NF038017">
    <property type="entry name" value="ABC_perm1"/>
    <property type="match status" value="1"/>
</dbReference>